<dbReference type="Gene3D" id="2.60.40.420">
    <property type="entry name" value="Cupredoxins - blue copper proteins"/>
    <property type="match status" value="1"/>
</dbReference>
<evidence type="ECO:0000259" key="1">
    <source>
        <dbReference type="Pfam" id="PF00394"/>
    </source>
</evidence>
<organism evidence="2 3">
    <name type="scientific">Apiospora phragmitis</name>
    <dbReference type="NCBI Taxonomy" id="2905665"/>
    <lineage>
        <taxon>Eukaryota</taxon>
        <taxon>Fungi</taxon>
        <taxon>Dikarya</taxon>
        <taxon>Ascomycota</taxon>
        <taxon>Pezizomycotina</taxon>
        <taxon>Sordariomycetes</taxon>
        <taxon>Xylariomycetidae</taxon>
        <taxon>Amphisphaeriales</taxon>
        <taxon>Apiosporaceae</taxon>
        <taxon>Apiospora</taxon>
    </lineage>
</organism>
<accession>A0ABR1T7Z8</accession>
<dbReference type="GeneID" id="92097677"/>
<name>A0ABR1T7Z8_9PEZI</name>
<dbReference type="InterPro" id="IPR008972">
    <property type="entry name" value="Cupredoxin"/>
</dbReference>
<dbReference type="EMBL" id="JAQQWL010000013">
    <property type="protein sequence ID" value="KAK8042722.1"/>
    <property type="molecule type" value="Genomic_DNA"/>
</dbReference>
<dbReference type="InterPro" id="IPR001117">
    <property type="entry name" value="Cu-oxidase_2nd"/>
</dbReference>
<reference evidence="2 3" key="1">
    <citation type="submission" date="2023-01" db="EMBL/GenBank/DDBJ databases">
        <title>Analysis of 21 Apiospora genomes using comparative genomics revels a genus with tremendous synthesis potential of carbohydrate active enzymes and secondary metabolites.</title>
        <authorList>
            <person name="Sorensen T."/>
        </authorList>
    </citation>
    <scope>NUCLEOTIDE SEQUENCE [LARGE SCALE GENOMIC DNA]</scope>
    <source>
        <strain evidence="2 3">CBS 135458</strain>
    </source>
</reference>
<feature type="domain" description="Plastocyanin-like" evidence="1">
    <location>
        <begin position="20"/>
        <end position="65"/>
    </location>
</feature>
<sequence length="70" mass="7714">MDPDNDPYAYKADDSSNSSCTGGRLYKTKVKPGAKLRLRLINAPSFLSYWVSIDAHALTVVELDGLRPLT</sequence>
<evidence type="ECO:0000313" key="3">
    <source>
        <dbReference type="Proteomes" id="UP001480595"/>
    </source>
</evidence>
<dbReference type="Proteomes" id="UP001480595">
    <property type="component" value="Unassembled WGS sequence"/>
</dbReference>
<gene>
    <name evidence="2" type="ORF">PG994_013205</name>
</gene>
<comment type="caution">
    <text evidence="2">The sequence shown here is derived from an EMBL/GenBank/DDBJ whole genome shotgun (WGS) entry which is preliminary data.</text>
</comment>
<proteinExistence type="predicted"/>
<dbReference type="Pfam" id="PF00394">
    <property type="entry name" value="Cu-oxidase"/>
    <property type="match status" value="1"/>
</dbReference>
<protein>
    <submittedName>
        <fullName evidence="2">Multicopper oxidase</fullName>
    </submittedName>
</protein>
<evidence type="ECO:0000313" key="2">
    <source>
        <dbReference type="EMBL" id="KAK8042722.1"/>
    </source>
</evidence>
<dbReference type="SUPFAM" id="SSF49503">
    <property type="entry name" value="Cupredoxins"/>
    <property type="match status" value="1"/>
</dbReference>
<keyword evidence="3" id="KW-1185">Reference proteome</keyword>
<dbReference type="RefSeq" id="XP_066709575.1">
    <property type="nucleotide sequence ID" value="XM_066864614.1"/>
</dbReference>